<dbReference type="OrthoDB" id="774557at2759"/>
<evidence type="ECO:0008006" key="4">
    <source>
        <dbReference type="Google" id="ProtNLM"/>
    </source>
</evidence>
<feature type="compositionally biased region" description="Gly residues" evidence="1">
    <location>
        <begin position="70"/>
        <end position="79"/>
    </location>
</feature>
<dbReference type="STRING" id="1447875.A0A2B7XV34"/>
<dbReference type="AlphaFoldDB" id="A0A2B7XV34"/>
<dbReference type="Proteomes" id="UP000223968">
    <property type="component" value="Unassembled WGS sequence"/>
</dbReference>
<name>A0A2B7XV34_9EURO</name>
<feature type="compositionally biased region" description="Pro residues" evidence="1">
    <location>
        <begin position="309"/>
        <end position="329"/>
    </location>
</feature>
<evidence type="ECO:0000313" key="2">
    <source>
        <dbReference type="EMBL" id="PGH12829.1"/>
    </source>
</evidence>
<feature type="compositionally biased region" description="Low complexity" evidence="1">
    <location>
        <begin position="672"/>
        <end position="692"/>
    </location>
</feature>
<evidence type="ECO:0000313" key="3">
    <source>
        <dbReference type="Proteomes" id="UP000223968"/>
    </source>
</evidence>
<feature type="compositionally biased region" description="Low complexity" evidence="1">
    <location>
        <begin position="606"/>
        <end position="620"/>
    </location>
</feature>
<feature type="compositionally biased region" description="Polar residues" evidence="1">
    <location>
        <begin position="332"/>
        <end position="346"/>
    </location>
</feature>
<keyword evidence="3" id="KW-1185">Reference proteome</keyword>
<feature type="compositionally biased region" description="Polar residues" evidence="1">
    <location>
        <begin position="262"/>
        <end position="278"/>
    </location>
</feature>
<feature type="compositionally biased region" description="Low complexity" evidence="1">
    <location>
        <begin position="279"/>
        <end position="308"/>
    </location>
</feature>
<dbReference type="InterPro" id="IPR029005">
    <property type="entry name" value="LIM-bd/SEUSS"/>
</dbReference>
<feature type="compositionally biased region" description="Polar residues" evidence="1">
    <location>
        <begin position="511"/>
        <end position="523"/>
    </location>
</feature>
<dbReference type="Pfam" id="PF01803">
    <property type="entry name" value="LIM_bind"/>
    <property type="match status" value="1"/>
</dbReference>
<accession>A0A2B7XV34</accession>
<feature type="compositionally biased region" description="Polar residues" evidence="1">
    <location>
        <begin position="621"/>
        <end position="633"/>
    </location>
</feature>
<feature type="compositionally biased region" description="Polar residues" evidence="1">
    <location>
        <begin position="655"/>
        <end position="664"/>
    </location>
</feature>
<feature type="region of interest" description="Disordered" evidence="1">
    <location>
        <begin position="236"/>
        <end position="346"/>
    </location>
</feature>
<feature type="compositionally biased region" description="Low complexity" evidence="1">
    <location>
        <begin position="236"/>
        <end position="249"/>
    </location>
</feature>
<protein>
    <recommendedName>
        <fullName evidence="4">LIM interaction domain-containing protein</fullName>
    </recommendedName>
</protein>
<feature type="region of interest" description="Disordered" evidence="1">
    <location>
        <begin position="507"/>
        <end position="549"/>
    </location>
</feature>
<feature type="region of interest" description="Disordered" evidence="1">
    <location>
        <begin position="70"/>
        <end position="95"/>
    </location>
</feature>
<feature type="region of interest" description="Disordered" evidence="1">
    <location>
        <begin position="596"/>
        <end position="743"/>
    </location>
</feature>
<reference evidence="2 3" key="1">
    <citation type="submission" date="2017-10" db="EMBL/GenBank/DDBJ databases">
        <title>Comparative genomics in systemic dimorphic fungi from Ajellomycetaceae.</title>
        <authorList>
            <person name="Munoz J.F."/>
            <person name="Mcewen J.G."/>
            <person name="Clay O.K."/>
            <person name="Cuomo C.A."/>
        </authorList>
    </citation>
    <scope>NUCLEOTIDE SEQUENCE [LARGE SCALE GENOMIC DNA]</scope>
    <source>
        <strain evidence="2 3">UAMH5409</strain>
    </source>
</reference>
<evidence type="ECO:0000256" key="1">
    <source>
        <dbReference type="SAM" id="MobiDB-lite"/>
    </source>
</evidence>
<proteinExistence type="predicted"/>
<dbReference type="EMBL" id="PDNB01000053">
    <property type="protein sequence ID" value="PGH12829.1"/>
    <property type="molecule type" value="Genomic_DNA"/>
</dbReference>
<feature type="region of interest" description="Disordered" evidence="1">
    <location>
        <begin position="115"/>
        <end position="185"/>
    </location>
</feature>
<organism evidence="2 3">
    <name type="scientific">Helicocarpus griseus UAMH5409</name>
    <dbReference type="NCBI Taxonomy" id="1447875"/>
    <lineage>
        <taxon>Eukaryota</taxon>
        <taxon>Fungi</taxon>
        <taxon>Dikarya</taxon>
        <taxon>Ascomycota</taxon>
        <taxon>Pezizomycotina</taxon>
        <taxon>Eurotiomycetes</taxon>
        <taxon>Eurotiomycetidae</taxon>
        <taxon>Onygenales</taxon>
        <taxon>Ajellomycetaceae</taxon>
        <taxon>Helicocarpus</taxon>
    </lineage>
</organism>
<comment type="caution">
    <text evidence="2">The sequence shown here is derived from an EMBL/GenBank/DDBJ whole genome shotgun (WGS) entry which is preliminary data.</text>
</comment>
<sequence length="743" mass="80590">MMMAQQYTPAHQVGMAHHPVMAPGHPIQHPNAAHLAGQAPGAGMVQQMHPGVSAPGGPQVTQGGQVVGGMPPGTTGGPGPSAHALSHLGPGHAHQMFAPQQMGQNFPTNPQLIQHQHQMYRQRQQQLMMQQQQQQQHQHNQQQHQQQQQQHNQQQQPQQHNPQPQQQQPQHGGIPSSLPNGTQGINAATVQANPNMRPVNIPLQQLQQHLQAQGHQGQPHNLHQQQQQLFALQLAAQQQNQQNQQNPQQRPGPQPQPMHDAQSGTPHSQPGPPSQVNTPSQQSHQANPQQPSSSQAPPQQGQQAQSQPQPQPQQGPNPPNQHPQQPPQPHQMTPQEAQLRAQQQGAGPTMIMPQRMANPMKRSGVLRLLAFAEHLSAFSSQKPQPGFEYWVRFVDNFFSPSGVLRHGVWSADQGTKQFEIATPALARYYYTYFNSGVKHIQMIVENAQEKDLPTSGQIVESPKTCFIYWLANECQLVTHGTLRAQYDIGGKLDLLELTTRNHTEYIPRNLLQPSAESPDQKQSPKVGKGPAKRAQQKQPSVPSLAAPDPIVNEHGVPFAVMKFLEVAETMSYMQMLFQHSIQNPHLSPPEALRSLVNTFSQPPGVPFGQVPPGVQQGPGQRTPSLNGPPQFSSPGVPHLGLPAAQGSPHLGGPTHTPSPAQNNMAGPVAMVAQQSQQGTNTSGSQGTSANTSPNVSNKRRRTSTVKIEGEDGGGPAEVNGNGPNTSKVKASPRVGGKRQKGTS</sequence>
<dbReference type="PANTHER" id="PTHR10378">
    <property type="entry name" value="LIM DOMAIN-BINDING PROTEIN"/>
    <property type="match status" value="1"/>
</dbReference>
<gene>
    <name evidence="2" type="ORF">AJ79_04053</name>
</gene>
<feature type="compositionally biased region" description="Low complexity" evidence="1">
    <location>
        <begin position="115"/>
        <end position="171"/>
    </location>
</feature>